<dbReference type="PROSITE" id="PS51297">
    <property type="entry name" value="K_BOX"/>
    <property type="match status" value="1"/>
</dbReference>
<evidence type="ECO:0000256" key="1">
    <source>
        <dbReference type="SAM" id="Coils"/>
    </source>
</evidence>
<feature type="domain" description="K-box" evidence="2">
    <location>
        <begin position="1"/>
        <end position="64"/>
    </location>
</feature>
<sequence length="106" mass="12483">HLNGEDIAALPYTELQQLEDALEHGISSVRDKEMEIYGKLQKNVRRLEEERKELTYVLHRQHKQEVMEGDMGEIEGGVCINPQDRDYRYQIPPFGLSMQPNFHDRM</sequence>
<accession>A0A089XAD1</accession>
<feature type="non-terminal residue" evidence="3">
    <location>
        <position position="1"/>
    </location>
</feature>
<reference evidence="3" key="1">
    <citation type="journal article" date="2016" name="Plant Syst. Evol.">
        <title>Mode and tempo of sequence and floral evolution within the Anserineae.</title>
        <authorList>
            <person name="Naeger J.A."/>
            <person name="Golenberg E.M."/>
        </authorList>
    </citation>
    <scope>NUCLEOTIDE SEQUENCE</scope>
</reference>
<dbReference type="GO" id="GO:0005634">
    <property type="term" value="C:nucleus"/>
    <property type="evidence" value="ECO:0007669"/>
    <property type="project" value="InterPro"/>
</dbReference>
<evidence type="ECO:0000313" key="3">
    <source>
        <dbReference type="EMBL" id="AIR76760.1"/>
    </source>
</evidence>
<dbReference type="InterPro" id="IPR002487">
    <property type="entry name" value="TF_Kbox"/>
</dbReference>
<organism evidence="3">
    <name type="scientific">Chenopodium album</name>
    <name type="common">Fat hen</name>
    <dbReference type="NCBI Taxonomy" id="3559"/>
    <lineage>
        <taxon>Eukaryota</taxon>
        <taxon>Viridiplantae</taxon>
        <taxon>Streptophyta</taxon>
        <taxon>Embryophyta</taxon>
        <taxon>Tracheophyta</taxon>
        <taxon>Spermatophyta</taxon>
        <taxon>Magnoliopsida</taxon>
        <taxon>eudicotyledons</taxon>
        <taxon>Gunneridae</taxon>
        <taxon>Pentapetalae</taxon>
        <taxon>Caryophyllales</taxon>
        <taxon>Chenopodiaceae</taxon>
        <taxon>Chenopodioideae</taxon>
        <taxon>Atripliceae</taxon>
        <taxon>Chenopodium</taxon>
    </lineage>
</organism>
<name>A0A089XAD1_CHEAL</name>
<dbReference type="Pfam" id="PF01486">
    <property type="entry name" value="K-box"/>
    <property type="match status" value="1"/>
</dbReference>
<proteinExistence type="evidence at transcript level"/>
<dbReference type="AlphaFoldDB" id="A0A089XAD1"/>
<dbReference type="GO" id="GO:0003700">
    <property type="term" value="F:DNA-binding transcription factor activity"/>
    <property type="evidence" value="ECO:0007669"/>
    <property type="project" value="InterPro"/>
</dbReference>
<gene>
    <name evidence="3" type="primary">PI-1</name>
</gene>
<protein>
    <submittedName>
        <fullName evidence="3">PISTILLATA-like 1</fullName>
    </submittedName>
</protein>
<keyword evidence="1" id="KW-0175">Coiled coil</keyword>
<dbReference type="EMBL" id="KM076610">
    <property type="protein sequence ID" value="AIR76760.1"/>
    <property type="molecule type" value="mRNA"/>
</dbReference>
<evidence type="ECO:0000259" key="2">
    <source>
        <dbReference type="PROSITE" id="PS51297"/>
    </source>
</evidence>
<feature type="coiled-coil region" evidence="1">
    <location>
        <begin position="30"/>
        <end position="64"/>
    </location>
</feature>